<evidence type="ECO:0000256" key="1">
    <source>
        <dbReference type="ARBA" id="ARBA00004141"/>
    </source>
</evidence>
<accession>A0A2T1A520</accession>
<dbReference type="PANTHER" id="PTHR33514:SF13">
    <property type="entry name" value="PROTEIN ABCI12, CHLOROPLASTIC"/>
    <property type="match status" value="1"/>
</dbReference>
<keyword evidence="3 5" id="KW-1133">Transmembrane helix</keyword>
<feature type="transmembrane region" description="Helical" evidence="5">
    <location>
        <begin position="15"/>
        <end position="34"/>
    </location>
</feature>
<proteinExistence type="predicted"/>
<feature type="transmembrane region" description="Helical" evidence="5">
    <location>
        <begin position="67"/>
        <end position="85"/>
    </location>
</feature>
<feature type="transmembrane region" description="Helical" evidence="5">
    <location>
        <begin position="41"/>
        <end position="61"/>
    </location>
</feature>
<feature type="transmembrane region" description="Helical" evidence="5">
    <location>
        <begin position="135"/>
        <end position="153"/>
    </location>
</feature>
<dbReference type="AlphaFoldDB" id="A0A2T1A520"/>
<gene>
    <name evidence="6" type="ORF">CLV47_102380</name>
</gene>
<dbReference type="GO" id="GO:0005886">
    <property type="term" value="C:plasma membrane"/>
    <property type="evidence" value="ECO:0007669"/>
    <property type="project" value="TreeGrafter"/>
</dbReference>
<evidence type="ECO:0000256" key="5">
    <source>
        <dbReference type="SAM" id="Phobius"/>
    </source>
</evidence>
<evidence type="ECO:0000256" key="4">
    <source>
        <dbReference type="ARBA" id="ARBA00023136"/>
    </source>
</evidence>
<evidence type="ECO:0000313" key="6">
    <source>
        <dbReference type="EMBL" id="PRZ43689.1"/>
    </source>
</evidence>
<organism evidence="6 7">
    <name type="scientific">Antricoccus suffuscus</name>
    <dbReference type="NCBI Taxonomy" id="1629062"/>
    <lineage>
        <taxon>Bacteria</taxon>
        <taxon>Bacillati</taxon>
        <taxon>Actinomycetota</taxon>
        <taxon>Actinomycetes</taxon>
        <taxon>Geodermatophilales</taxon>
        <taxon>Antricoccaceae</taxon>
        <taxon>Antricoccus</taxon>
    </lineage>
</organism>
<dbReference type="EMBL" id="PVUE01000002">
    <property type="protein sequence ID" value="PRZ43689.1"/>
    <property type="molecule type" value="Genomic_DNA"/>
</dbReference>
<keyword evidence="2 5" id="KW-0812">Transmembrane</keyword>
<dbReference type="InterPro" id="IPR003339">
    <property type="entry name" value="ABC/ECF_trnsptr_transmembrane"/>
</dbReference>
<reference evidence="6 7" key="1">
    <citation type="submission" date="2018-03" db="EMBL/GenBank/DDBJ databases">
        <title>Genomic Encyclopedia of Archaeal and Bacterial Type Strains, Phase II (KMG-II): from individual species to whole genera.</title>
        <authorList>
            <person name="Goeker M."/>
        </authorList>
    </citation>
    <scope>NUCLEOTIDE SEQUENCE [LARGE SCALE GENOMIC DNA]</scope>
    <source>
        <strain evidence="6 7">DSM 100065</strain>
    </source>
</reference>
<sequence>MIGLYVAGNSVLHRVPAGLKLLLLAIGIFGVLLLRRPWQMGIALLAVIALYALATVPWQTAWAQLRPLVWIVVIVASFQLVFAGVDRSVMVAGALVVNVALAALLTLTTKVTAILDVCQWLLRPFRRVGLDPDRIGLMLALTIRCVPLVAGIVSEVSDARKARGVIGLRGSVVALAAPAVIRALRAADAIGESLTARGIDD</sequence>
<dbReference type="OrthoDB" id="509049at2"/>
<evidence type="ECO:0000256" key="2">
    <source>
        <dbReference type="ARBA" id="ARBA00022692"/>
    </source>
</evidence>
<keyword evidence="4 5" id="KW-0472">Membrane</keyword>
<name>A0A2T1A520_9ACTN</name>
<feature type="transmembrane region" description="Helical" evidence="5">
    <location>
        <begin position="92"/>
        <end position="115"/>
    </location>
</feature>
<dbReference type="PANTHER" id="PTHR33514">
    <property type="entry name" value="PROTEIN ABCI12, CHLOROPLASTIC"/>
    <property type="match status" value="1"/>
</dbReference>
<keyword evidence="7" id="KW-1185">Reference proteome</keyword>
<protein>
    <submittedName>
        <fullName evidence="6">Biotin transport system permease protein</fullName>
    </submittedName>
</protein>
<dbReference type="CDD" id="cd16914">
    <property type="entry name" value="EcfT"/>
    <property type="match status" value="1"/>
</dbReference>
<evidence type="ECO:0000313" key="7">
    <source>
        <dbReference type="Proteomes" id="UP000237752"/>
    </source>
</evidence>
<comment type="caution">
    <text evidence="6">The sequence shown here is derived from an EMBL/GenBank/DDBJ whole genome shotgun (WGS) entry which is preliminary data.</text>
</comment>
<dbReference type="Proteomes" id="UP000237752">
    <property type="component" value="Unassembled WGS sequence"/>
</dbReference>
<comment type="subcellular location">
    <subcellularLocation>
        <location evidence="1">Membrane</location>
        <topology evidence="1">Multi-pass membrane protein</topology>
    </subcellularLocation>
</comment>
<dbReference type="Pfam" id="PF02361">
    <property type="entry name" value="CbiQ"/>
    <property type="match status" value="1"/>
</dbReference>
<evidence type="ECO:0000256" key="3">
    <source>
        <dbReference type="ARBA" id="ARBA00022989"/>
    </source>
</evidence>